<evidence type="ECO:0000313" key="7">
    <source>
        <dbReference type="EMBL" id="KIM69504.1"/>
    </source>
</evidence>
<feature type="region of interest" description="Disordered" evidence="5">
    <location>
        <begin position="156"/>
        <end position="281"/>
    </location>
</feature>
<dbReference type="STRING" id="1036808.A0A0C3EMR7"/>
<feature type="region of interest" description="Disordered" evidence="5">
    <location>
        <begin position="119"/>
        <end position="144"/>
    </location>
</feature>
<dbReference type="EMBL" id="KN822006">
    <property type="protein sequence ID" value="KIM69504.1"/>
    <property type="molecule type" value="Genomic_DNA"/>
</dbReference>
<dbReference type="InterPro" id="IPR051732">
    <property type="entry name" value="USF"/>
</dbReference>
<dbReference type="Pfam" id="PF00010">
    <property type="entry name" value="HLH"/>
    <property type="match status" value="1"/>
</dbReference>
<dbReference type="Gene3D" id="4.10.280.10">
    <property type="entry name" value="Helix-loop-helix DNA-binding domain"/>
    <property type="match status" value="1"/>
</dbReference>
<name>A0A0C3EMR7_9AGAM</name>
<dbReference type="OrthoDB" id="690068at2759"/>
<gene>
    <name evidence="7" type="ORF">SCLCIDRAFT_708497</name>
</gene>
<proteinExistence type="predicted"/>
<dbReference type="InterPro" id="IPR011598">
    <property type="entry name" value="bHLH_dom"/>
</dbReference>
<dbReference type="Proteomes" id="UP000053989">
    <property type="component" value="Unassembled WGS sequence"/>
</dbReference>
<feature type="compositionally biased region" description="Low complexity" evidence="5">
    <location>
        <begin position="38"/>
        <end position="50"/>
    </location>
</feature>
<evidence type="ECO:0000256" key="5">
    <source>
        <dbReference type="SAM" id="MobiDB-lite"/>
    </source>
</evidence>
<dbReference type="InterPro" id="IPR036638">
    <property type="entry name" value="HLH_DNA-bd_sf"/>
</dbReference>
<feature type="compositionally biased region" description="Polar residues" evidence="5">
    <location>
        <begin position="394"/>
        <end position="412"/>
    </location>
</feature>
<protein>
    <recommendedName>
        <fullName evidence="6">BHLH domain-containing protein</fullName>
    </recommendedName>
</protein>
<keyword evidence="2" id="KW-0805">Transcription regulation</keyword>
<organism evidence="7 8">
    <name type="scientific">Scleroderma citrinum Foug A</name>
    <dbReference type="NCBI Taxonomy" id="1036808"/>
    <lineage>
        <taxon>Eukaryota</taxon>
        <taxon>Fungi</taxon>
        <taxon>Dikarya</taxon>
        <taxon>Basidiomycota</taxon>
        <taxon>Agaricomycotina</taxon>
        <taxon>Agaricomycetes</taxon>
        <taxon>Agaricomycetidae</taxon>
        <taxon>Boletales</taxon>
        <taxon>Sclerodermatineae</taxon>
        <taxon>Sclerodermataceae</taxon>
        <taxon>Scleroderma</taxon>
    </lineage>
</organism>
<reference evidence="8" key="2">
    <citation type="submission" date="2015-01" db="EMBL/GenBank/DDBJ databases">
        <title>Evolutionary Origins and Diversification of the Mycorrhizal Mutualists.</title>
        <authorList>
            <consortium name="DOE Joint Genome Institute"/>
            <consortium name="Mycorrhizal Genomics Consortium"/>
            <person name="Kohler A."/>
            <person name="Kuo A."/>
            <person name="Nagy L.G."/>
            <person name="Floudas D."/>
            <person name="Copeland A."/>
            <person name="Barry K.W."/>
            <person name="Cichocki N."/>
            <person name="Veneault-Fourrey C."/>
            <person name="LaButti K."/>
            <person name="Lindquist E.A."/>
            <person name="Lipzen A."/>
            <person name="Lundell T."/>
            <person name="Morin E."/>
            <person name="Murat C."/>
            <person name="Riley R."/>
            <person name="Ohm R."/>
            <person name="Sun H."/>
            <person name="Tunlid A."/>
            <person name="Henrissat B."/>
            <person name="Grigoriev I.V."/>
            <person name="Hibbett D.S."/>
            <person name="Martin F."/>
        </authorList>
    </citation>
    <scope>NUCLEOTIDE SEQUENCE [LARGE SCALE GENOMIC DNA]</scope>
    <source>
        <strain evidence="8">Foug A</strain>
    </source>
</reference>
<dbReference type="SUPFAM" id="SSF47459">
    <property type="entry name" value="HLH, helix-loop-helix DNA-binding domain"/>
    <property type="match status" value="1"/>
</dbReference>
<feature type="compositionally biased region" description="Basic and acidic residues" evidence="5">
    <location>
        <begin position="121"/>
        <end position="132"/>
    </location>
</feature>
<reference evidence="7 8" key="1">
    <citation type="submission" date="2014-04" db="EMBL/GenBank/DDBJ databases">
        <authorList>
            <consortium name="DOE Joint Genome Institute"/>
            <person name="Kuo A."/>
            <person name="Kohler A."/>
            <person name="Nagy L.G."/>
            <person name="Floudas D."/>
            <person name="Copeland A."/>
            <person name="Barry K.W."/>
            <person name="Cichocki N."/>
            <person name="Veneault-Fourrey C."/>
            <person name="LaButti K."/>
            <person name="Lindquist E.A."/>
            <person name="Lipzen A."/>
            <person name="Lundell T."/>
            <person name="Morin E."/>
            <person name="Murat C."/>
            <person name="Sun H."/>
            <person name="Tunlid A."/>
            <person name="Henrissat B."/>
            <person name="Grigoriev I.V."/>
            <person name="Hibbett D.S."/>
            <person name="Martin F."/>
            <person name="Nordberg H.P."/>
            <person name="Cantor M.N."/>
            <person name="Hua S.X."/>
        </authorList>
    </citation>
    <scope>NUCLEOTIDE SEQUENCE [LARGE SCALE GENOMIC DNA]</scope>
    <source>
        <strain evidence="7 8">Foug A</strain>
    </source>
</reference>
<feature type="region of interest" description="Disordered" evidence="5">
    <location>
        <begin position="33"/>
        <end position="70"/>
    </location>
</feature>
<feature type="compositionally biased region" description="Polar residues" evidence="5">
    <location>
        <begin position="189"/>
        <end position="206"/>
    </location>
</feature>
<evidence type="ECO:0000256" key="4">
    <source>
        <dbReference type="ARBA" id="ARBA00023242"/>
    </source>
</evidence>
<keyword evidence="8" id="KW-1185">Reference proteome</keyword>
<feature type="region of interest" description="Disordered" evidence="5">
    <location>
        <begin position="326"/>
        <end position="347"/>
    </location>
</feature>
<keyword evidence="4" id="KW-0539">Nucleus</keyword>
<comment type="subcellular location">
    <subcellularLocation>
        <location evidence="1">Nucleus</location>
    </subcellularLocation>
</comment>
<feature type="compositionally biased region" description="Basic residues" evidence="5">
    <location>
        <begin position="158"/>
        <end position="168"/>
    </location>
</feature>
<feature type="compositionally biased region" description="Polar residues" evidence="5">
    <location>
        <begin position="433"/>
        <end position="446"/>
    </location>
</feature>
<evidence type="ECO:0000256" key="1">
    <source>
        <dbReference type="ARBA" id="ARBA00004123"/>
    </source>
</evidence>
<dbReference type="HOGENOM" id="CLU_532226_0_0_1"/>
<dbReference type="GO" id="GO:0005634">
    <property type="term" value="C:nucleus"/>
    <property type="evidence" value="ECO:0007669"/>
    <property type="project" value="UniProtKB-SubCell"/>
</dbReference>
<feature type="compositionally biased region" description="Polar residues" evidence="5">
    <location>
        <begin position="332"/>
        <end position="343"/>
    </location>
</feature>
<feature type="compositionally biased region" description="Pro residues" evidence="5">
    <location>
        <begin position="51"/>
        <end position="63"/>
    </location>
</feature>
<accession>A0A0C3EMR7</accession>
<feature type="compositionally biased region" description="Low complexity" evidence="5">
    <location>
        <begin position="420"/>
        <end position="432"/>
    </location>
</feature>
<keyword evidence="3" id="KW-0804">Transcription</keyword>
<dbReference type="AlphaFoldDB" id="A0A0C3EMR7"/>
<dbReference type="GO" id="GO:0000978">
    <property type="term" value="F:RNA polymerase II cis-regulatory region sequence-specific DNA binding"/>
    <property type="evidence" value="ECO:0007669"/>
    <property type="project" value="TreeGrafter"/>
</dbReference>
<sequence length="564" mass="59385">MGYVSSLALSFSPSTLRAPMSYPTPAVAVVRQEGFQLPSPANSNTSNSPSDPAPTSPSPPDATPAPSTAAPFMHQGLSYVHDAFRKFPSAAQHHSAHQNAAPTSTSAPIDLTDELASLIDPHPHMSSHERSTHTHSPNAPYDEPYRHHIFDISATSSAHHHPHHHHHPSASSSSAHPFTLSRSAADMYPSSTDLPLQPHSHFNNPVTPLRFDGQPHPDLAYRHTPSPSHRSRSRSRAPSVGPTRSAAVARRDRRASSISSHVGSTSPPPRPHPHAIIIPGRGNASAAMGGFFVPGQAQAQSVAVAAVQGGEFSLPTPESLSHSFGYAPGPHIQNNTHSHQHGQFASYATPSSPYYPYNSVPLPRPGSPGALGISPDVETFGAIPMGGGTANGLNMPTVSIGTPTSIHPSSLPANGGGILSGPPLSSISSASSTKTVAATNGPNTGAKSLDPGPEIHLSDKKKRRRESHNAVERRRRDNINERIGELAGLIPGVLFECDAPLVIPAGFAATPSTSSPTASFSMIGDELFSMNLMGESGASLAHLWLFGRLPWSITHFAMVTTITY</sequence>
<evidence type="ECO:0000256" key="3">
    <source>
        <dbReference type="ARBA" id="ARBA00023163"/>
    </source>
</evidence>
<evidence type="ECO:0000256" key="2">
    <source>
        <dbReference type="ARBA" id="ARBA00023015"/>
    </source>
</evidence>
<dbReference type="InParanoid" id="A0A0C3EMR7"/>
<dbReference type="GO" id="GO:0000981">
    <property type="term" value="F:DNA-binding transcription factor activity, RNA polymerase II-specific"/>
    <property type="evidence" value="ECO:0007669"/>
    <property type="project" value="TreeGrafter"/>
</dbReference>
<evidence type="ECO:0000259" key="6">
    <source>
        <dbReference type="PROSITE" id="PS50888"/>
    </source>
</evidence>
<evidence type="ECO:0000313" key="8">
    <source>
        <dbReference type="Proteomes" id="UP000053989"/>
    </source>
</evidence>
<feature type="domain" description="BHLH" evidence="6">
    <location>
        <begin position="463"/>
        <end position="530"/>
    </location>
</feature>
<dbReference type="PANTHER" id="PTHR46117">
    <property type="entry name" value="FI24210P1"/>
    <property type="match status" value="1"/>
</dbReference>
<dbReference type="PROSITE" id="PS50888">
    <property type="entry name" value="BHLH"/>
    <property type="match status" value="1"/>
</dbReference>
<dbReference type="PANTHER" id="PTHR46117:SF3">
    <property type="entry name" value="FI24210P1"/>
    <property type="match status" value="1"/>
</dbReference>
<dbReference type="GO" id="GO:0046983">
    <property type="term" value="F:protein dimerization activity"/>
    <property type="evidence" value="ECO:0007669"/>
    <property type="project" value="InterPro"/>
</dbReference>
<feature type="region of interest" description="Disordered" evidence="5">
    <location>
        <begin position="394"/>
        <end position="473"/>
    </location>
</feature>